<feature type="transmembrane region" description="Helical" evidence="7">
    <location>
        <begin position="80"/>
        <end position="99"/>
    </location>
</feature>
<keyword evidence="9" id="KW-0346">Stress response</keyword>
<evidence type="ECO:0000256" key="5">
    <source>
        <dbReference type="ARBA" id="ARBA00023049"/>
    </source>
</evidence>
<dbReference type="STRING" id="487685.SAMN04488696_2888"/>
<dbReference type="AlphaFoldDB" id="A0A1I4UUK8"/>
<feature type="transmembrane region" description="Helical" evidence="7">
    <location>
        <begin position="48"/>
        <end position="68"/>
    </location>
</feature>
<dbReference type="GO" id="GO:0006508">
    <property type="term" value="P:proteolysis"/>
    <property type="evidence" value="ECO:0007669"/>
    <property type="project" value="UniProtKB-KW"/>
</dbReference>
<dbReference type="GO" id="GO:0004222">
    <property type="term" value="F:metalloendopeptidase activity"/>
    <property type="evidence" value="ECO:0007669"/>
    <property type="project" value="InterPro"/>
</dbReference>
<organism evidence="9 10">
    <name type="scientific">Methanolobus profundi</name>
    <dbReference type="NCBI Taxonomy" id="487685"/>
    <lineage>
        <taxon>Archaea</taxon>
        <taxon>Methanobacteriati</taxon>
        <taxon>Methanobacteriota</taxon>
        <taxon>Stenosarchaea group</taxon>
        <taxon>Methanomicrobia</taxon>
        <taxon>Methanosarcinales</taxon>
        <taxon>Methanosarcinaceae</taxon>
        <taxon>Methanolobus</taxon>
    </lineage>
</organism>
<dbReference type="OrthoDB" id="142157at2157"/>
<evidence type="ECO:0000313" key="10">
    <source>
        <dbReference type="Proteomes" id="UP000198535"/>
    </source>
</evidence>
<gene>
    <name evidence="9" type="ORF">SAMN04488696_2888</name>
</gene>
<dbReference type="EMBL" id="FOUJ01000008">
    <property type="protein sequence ID" value="SFM92470.1"/>
    <property type="molecule type" value="Genomic_DNA"/>
</dbReference>
<keyword evidence="4 6" id="KW-0862">Zinc</keyword>
<reference evidence="10" key="1">
    <citation type="submission" date="2016-10" db="EMBL/GenBank/DDBJ databases">
        <authorList>
            <person name="Varghese N."/>
            <person name="Submissions S."/>
        </authorList>
    </citation>
    <scope>NUCLEOTIDE SEQUENCE [LARGE SCALE GENOMIC DNA]</scope>
    <source>
        <strain evidence="10">Mob M</strain>
    </source>
</reference>
<comment type="cofactor">
    <cofactor evidence="6">
        <name>Zn(2+)</name>
        <dbReference type="ChEBI" id="CHEBI:29105"/>
    </cofactor>
    <text evidence="6">Binds 1 zinc ion per subunit.</text>
</comment>
<comment type="similarity">
    <text evidence="6">Belongs to the peptidase M48 family.</text>
</comment>
<evidence type="ECO:0000256" key="4">
    <source>
        <dbReference type="ARBA" id="ARBA00022833"/>
    </source>
</evidence>
<evidence type="ECO:0000259" key="8">
    <source>
        <dbReference type="Pfam" id="PF01435"/>
    </source>
</evidence>
<protein>
    <submittedName>
        <fullName evidence="9">Heat shock protein HtpX</fullName>
    </submittedName>
</protein>
<keyword evidence="1 6" id="KW-0645">Protease</keyword>
<dbReference type="InterPro" id="IPR001915">
    <property type="entry name" value="Peptidase_M48"/>
</dbReference>
<feature type="transmembrane region" description="Helical" evidence="7">
    <location>
        <begin position="20"/>
        <end position="39"/>
    </location>
</feature>
<keyword evidence="10" id="KW-1185">Reference proteome</keyword>
<dbReference type="GO" id="GO:0046872">
    <property type="term" value="F:metal ion binding"/>
    <property type="evidence" value="ECO:0007669"/>
    <property type="project" value="UniProtKB-KW"/>
</dbReference>
<keyword evidence="7" id="KW-1133">Transmembrane helix</keyword>
<dbReference type="Gene3D" id="3.30.2010.10">
    <property type="entry name" value="Metalloproteases ('zincins'), catalytic domain"/>
    <property type="match status" value="1"/>
</dbReference>
<keyword evidence="5 6" id="KW-0482">Metalloprotease</keyword>
<evidence type="ECO:0000256" key="7">
    <source>
        <dbReference type="SAM" id="Phobius"/>
    </source>
</evidence>
<evidence type="ECO:0000313" key="9">
    <source>
        <dbReference type="EMBL" id="SFM92470.1"/>
    </source>
</evidence>
<keyword evidence="2" id="KW-0479">Metal-binding</keyword>
<keyword evidence="7" id="KW-0472">Membrane</keyword>
<dbReference type="Proteomes" id="UP000198535">
    <property type="component" value="Unassembled WGS sequence"/>
</dbReference>
<keyword evidence="7" id="KW-0812">Transmembrane</keyword>
<dbReference type="RefSeq" id="WP_091938162.1">
    <property type="nucleotide sequence ID" value="NZ_FOUJ01000008.1"/>
</dbReference>
<proteinExistence type="inferred from homology"/>
<dbReference type="Pfam" id="PF01435">
    <property type="entry name" value="Peptidase_M48"/>
    <property type="match status" value="1"/>
</dbReference>
<keyword evidence="3 6" id="KW-0378">Hydrolase</keyword>
<feature type="domain" description="Peptidase M48" evidence="8">
    <location>
        <begin position="130"/>
        <end position="180"/>
    </location>
</feature>
<name>A0A1I4UUK8_9EURY</name>
<sequence length="225" mass="25210">MFNIRDELQCYVTCISDSGLLPLIGVVLLAATLMFGLYLKSTDTKNRLISLVLGQLSILAAIALIIHAMNCSQMLSLEIYMAYVILSTSIILLLPRVYYKVLIKRYKARPITEIMDWPQEFVDELDIKATVYYYDSAVPGAFASGKAIFLSIGMLELTDTPELKAILAHEVWHLRHNNKTPILRQLALMSFTGNHSQDELEILADRFAEKTVGKAALESARAKLV</sequence>
<accession>A0A1I4UUK8</accession>
<evidence type="ECO:0000256" key="2">
    <source>
        <dbReference type="ARBA" id="ARBA00022723"/>
    </source>
</evidence>
<evidence type="ECO:0000256" key="6">
    <source>
        <dbReference type="RuleBase" id="RU003983"/>
    </source>
</evidence>
<evidence type="ECO:0000256" key="3">
    <source>
        <dbReference type="ARBA" id="ARBA00022801"/>
    </source>
</evidence>
<evidence type="ECO:0000256" key="1">
    <source>
        <dbReference type="ARBA" id="ARBA00022670"/>
    </source>
</evidence>